<gene>
    <name evidence="2" type="ORF">BJF96_g3394</name>
</gene>
<evidence type="ECO:0000313" key="2">
    <source>
        <dbReference type="EMBL" id="PNH33323.1"/>
    </source>
</evidence>
<dbReference type="InterPro" id="IPR017438">
    <property type="entry name" value="ATP-NAD_kinase_N"/>
</dbReference>
<dbReference type="PANTHER" id="PTHR12358">
    <property type="entry name" value="SPHINGOSINE KINASE"/>
    <property type="match status" value="1"/>
</dbReference>
<feature type="domain" description="DAGKc" evidence="1">
    <location>
        <begin position="190"/>
        <end position="250"/>
    </location>
</feature>
<dbReference type="Gene3D" id="2.60.200.40">
    <property type="match status" value="1"/>
</dbReference>
<dbReference type="Pfam" id="PF00781">
    <property type="entry name" value="DAGK_cat"/>
    <property type="match status" value="1"/>
</dbReference>
<reference evidence="2 3" key="1">
    <citation type="submission" date="2017-12" db="EMBL/GenBank/DDBJ databases">
        <title>Comparative genomics yields insights into virulence evolution of Verticillium dahliae.</title>
        <authorList>
            <person name="Fan R."/>
            <person name="Armitage A.D."/>
            <person name="Cascant-Lopez E."/>
            <person name="Sobczyk M."/>
            <person name="Cockerton H.M."/>
            <person name="Harrison R.J."/>
        </authorList>
    </citation>
    <scope>NUCLEOTIDE SEQUENCE [LARGE SCALE GENOMIC DNA]</scope>
    <source>
        <strain evidence="2 3">12008</strain>
    </source>
</reference>
<organism evidence="2 3">
    <name type="scientific">Verticillium dahliae</name>
    <name type="common">Verticillium wilt</name>
    <dbReference type="NCBI Taxonomy" id="27337"/>
    <lineage>
        <taxon>Eukaryota</taxon>
        <taxon>Fungi</taxon>
        <taxon>Dikarya</taxon>
        <taxon>Ascomycota</taxon>
        <taxon>Pezizomycotina</taxon>
        <taxon>Sordariomycetes</taxon>
        <taxon>Hypocreomycetidae</taxon>
        <taxon>Glomerellales</taxon>
        <taxon>Plectosphaerellaceae</taxon>
        <taxon>Verticillium</taxon>
    </lineage>
</organism>
<comment type="caution">
    <text evidence="2">The sequence shown here is derived from an EMBL/GenBank/DDBJ whole genome shotgun (WGS) entry which is preliminary data.</text>
</comment>
<name>A0AA45ANH6_VERDA</name>
<proteinExistence type="predicted"/>
<dbReference type="PANTHER" id="PTHR12358:SF108">
    <property type="entry name" value="DAGKC DOMAIN-CONTAINING PROTEIN"/>
    <property type="match status" value="1"/>
</dbReference>
<protein>
    <recommendedName>
        <fullName evidence="1">DAGKc domain-containing protein</fullName>
    </recommendedName>
</protein>
<dbReference type="GO" id="GO:0005737">
    <property type="term" value="C:cytoplasm"/>
    <property type="evidence" value="ECO:0007669"/>
    <property type="project" value="TreeGrafter"/>
</dbReference>
<dbReference type="InterPro" id="IPR050187">
    <property type="entry name" value="Lipid_Phosphate_FormReg"/>
</dbReference>
<dbReference type="GO" id="GO:0016020">
    <property type="term" value="C:membrane"/>
    <property type="evidence" value="ECO:0007669"/>
    <property type="project" value="TreeGrafter"/>
</dbReference>
<accession>A0AA45ANH6</accession>
<dbReference type="EMBL" id="MPSH01000009">
    <property type="protein sequence ID" value="PNH33323.1"/>
    <property type="molecule type" value="Genomic_DNA"/>
</dbReference>
<dbReference type="AlphaFoldDB" id="A0AA45ANH6"/>
<evidence type="ECO:0000313" key="3">
    <source>
        <dbReference type="Proteomes" id="UP000236305"/>
    </source>
</evidence>
<dbReference type="GO" id="GO:0001727">
    <property type="term" value="F:lipid kinase activity"/>
    <property type="evidence" value="ECO:0007669"/>
    <property type="project" value="TreeGrafter"/>
</dbReference>
<dbReference type="Proteomes" id="UP000236305">
    <property type="component" value="Unassembled WGS sequence"/>
</dbReference>
<dbReference type="SUPFAM" id="SSF111331">
    <property type="entry name" value="NAD kinase/diacylglycerol kinase-like"/>
    <property type="match status" value="1"/>
</dbReference>
<dbReference type="InterPro" id="IPR001206">
    <property type="entry name" value="Diacylglycerol_kinase_cat_dom"/>
</dbReference>
<dbReference type="InterPro" id="IPR016064">
    <property type="entry name" value="NAD/diacylglycerol_kinase_sf"/>
</dbReference>
<evidence type="ECO:0000259" key="1">
    <source>
        <dbReference type="Pfam" id="PF00781"/>
    </source>
</evidence>
<dbReference type="Gene3D" id="3.40.50.10330">
    <property type="entry name" value="Probable inorganic polyphosphate/atp-NAD kinase, domain 1"/>
    <property type="match status" value="1"/>
</dbReference>
<sequence length="490" mass="51757">MSSPSVPQVLDETPIALGVVVEEGHVVFDTNDTRQRIPVEEIIAIFPARIAVDAAAPRYILVHLHEDAASTDTPYRIASFVADTLPRELLDQHLVSSWPRHLHRDRDIHVVVSTGSGLGMASTFWTLALQPLLRFLLDKVYDADDDADDDADGGHDGYHLLVTKTAQCVKDFAKTRWAARPAAPLTTTTTTTTAASPRSETIILLSGDGGIVDLLNGTTSPSPPPGPRPSLVLVPLGTANALFHSLHKPLYALPQSPSPLVLALRTLARGTPAPLPSFLASFPQGATLVSSDPSTAVAPPIASLHGAIVASYGFHAQLVWESDTPAYRAHGAARFGMVAAALLAESHAYLADVDGAPAPAAGAAGGGGGGWGYVLATLVSSLERTFTISPDSAPLGRRLRVVRFGALGGERIMDIMKAAYDGGRHVGMDDVAYDEVEALRVTVREEDPRWRKVCVDGTIVEVPLGGSFEVRTVEGALFDVVVDPSIAGSP</sequence>
<dbReference type="GO" id="GO:0046512">
    <property type="term" value="P:sphingosine biosynthetic process"/>
    <property type="evidence" value="ECO:0007669"/>
    <property type="project" value="TreeGrafter"/>
</dbReference>